<dbReference type="EMBL" id="LN899824">
    <property type="protein sequence ID" value="CUV28866.1"/>
    <property type="molecule type" value="Genomic_DNA"/>
</dbReference>
<dbReference type="AlphaFoldDB" id="A0A0S4V2Q2"/>
<proteinExistence type="predicted"/>
<organism evidence="1">
    <name type="scientific">Ralstonia solanacearum</name>
    <name type="common">Pseudomonas solanacearum</name>
    <dbReference type="NCBI Taxonomy" id="305"/>
    <lineage>
        <taxon>Bacteria</taxon>
        <taxon>Pseudomonadati</taxon>
        <taxon>Pseudomonadota</taxon>
        <taxon>Betaproteobacteria</taxon>
        <taxon>Burkholderiales</taxon>
        <taxon>Burkholderiaceae</taxon>
        <taxon>Ralstonia</taxon>
        <taxon>Ralstonia solanacearum species complex</taxon>
    </lineage>
</organism>
<gene>
    <name evidence="1" type="ORF">RUN1985_v1_290016</name>
</gene>
<reference evidence="1" key="1">
    <citation type="submission" date="2015-10" db="EMBL/GenBank/DDBJ databases">
        <authorList>
            <person name="Gilbert D.G."/>
        </authorList>
    </citation>
    <scope>NUCLEOTIDE SEQUENCE</scope>
    <source>
        <strain evidence="1">Phyl III-seqv23</strain>
    </source>
</reference>
<sequence>MKTQEIPSGALLKDFDGMPDVARVRMPVVAALYACCPRTVRNRVASGDIPPPEKIGGVLTWAAGDLRRALGA</sequence>
<protein>
    <recommendedName>
        <fullName evidence="2">DNA-binding protein</fullName>
    </recommendedName>
</protein>
<name>A0A0S4V2Q2_RALSL</name>
<evidence type="ECO:0000313" key="1">
    <source>
        <dbReference type="EMBL" id="CUV28866.1"/>
    </source>
</evidence>
<accession>A0A0S4V2Q2</accession>
<evidence type="ECO:0008006" key="2">
    <source>
        <dbReference type="Google" id="ProtNLM"/>
    </source>
</evidence>